<proteinExistence type="predicted"/>
<sequence length="180" mass="19662">MPTRTTACLTALALCAATGATAETLNPIDVADMSRGEFVDTYLSHYTSQLEWTREAFARVGDGYEDFVDADAPLSDLERAVPGCLYDAADSPEAKQQLGMQLAVAQMMGEKVRADADIDYVDVVYGGLADDIEGYEPTQEMATMMQACKAPQAAMQRMSFTQDTWKMIQSEAVERGYVDP</sequence>
<keyword evidence="3" id="KW-1185">Reference proteome</keyword>
<feature type="signal peptide" evidence="1">
    <location>
        <begin position="1"/>
        <end position="22"/>
    </location>
</feature>
<comment type="caution">
    <text evidence="2">The sequence shown here is derived from an EMBL/GenBank/DDBJ whole genome shotgun (WGS) entry which is preliminary data.</text>
</comment>
<dbReference type="RefSeq" id="WP_161351746.1">
    <property type="nucleotide sequence ID" value="NZ_WTUX01000012.1"/>
</dbReference>
<organism evidence="2 3">
    <name type="scientific">Maritimibacter harenae</name>
    <dbReference type="NCBI Taxonomy" id="2606218"/>
    <lineage>
        <taxon>Bacteria</taxon>
        <taxon>Pseudomonadati</taxon>
        <taxon>Pseudomonadota</taxon>
        <taxon>Alphaproteobacteria</taxon>
        <taxon>Rhodobacterales</taxon>
        <taxon>Roseobacteraceae</taxon>
        <taxon>Maritimibacter</taxon>
    </lineage>
</organism>
<evidence type="ECO:0000256" key="1">
    <source>
        <dbReference type="SAM" id="SignalP"/>
    </source>
</evidence>
<protein>
    <submittedName>
        <fullName evidence="2">Uncharacterized protein</fullName>
    </submittedName>
</protein>
<accession>A0A845M9L0</accession>
<name>A0A845M9L0_9RHOB</name>
<evidence type="ECO:0000313" key="2">
    <source>
        <dbReference type="EMBL" id="MZR13624.1"/>
    </source>
</evidence>
<feature type="chain" id="PRO_5032785476" evidence="1">
    <location>
        <begin position="23"/>
        <end position="180"/>
    </location>
</feature>
<keyword evidence="1" id="KW-0732">Signal</keyword>
<gene>
    <name evidence="2" type="ORF">GQE99_11410</name>
</gene>
<dbReference type="AlphaFoldDB" id="A0A845M9L0"/>
<evidence type="ECO:0000313" key="3">
    <source>
        <dbReference type="Proteomes" id="UP000467322"/>
    </source>
</evidence>
<reference evidence="2 3" key="1">
    <citation type="submission" date="2019-12" db="EMBL/GenBank/DDBJ databases">
        <title>Maritimibacter sp. nov. sp. isolated from sea sand.</title>
        <authorList>
            <person name="Kim J."/>
            <person name="Jeong S.E."/>
            <person name="Jung H.S."/>
            <person name="Jeon C.O."/>
        </authorList>
    </citation>
    <scope>NUCLEOTIDE SEQUENCE [LARGE SCALE GENOMIC DNA]</scope>
    <source>
        <strain evidence="2 3">DP07</strain>
    </source>
</reference>
<dbReference type="EMBL" id="WTUX01000012">
    <property type="protein sequence ID" value="MZR13624.1"/>
    <property type="molecule type" value="Genomic_DNA"/>
</dbReference>
<dbReference type="Proteomes" id="UP000467322">
    <property type="component" value="Unassembled WGS sequence"/>
</dbReference>